<keyword evidence="2" id="KW-0472">Membrane</keyword>
<gene>
    <name evidence="3" type="ORF">RF11_00893</name>
</gene>
<keyword evidence="4" id="KW-1185">Reference proteome</keyword>
<dbReference type="EMBL" id="JWZT01001937">
    <property type="protein sequence ID" value="KII70902.1"/>
    <property type="molecule type" value="Genomic_DNA"/>
</dbReference>
<protein>
    <submittedName>
        <fullName evidence="3">Uncharacterized protein</fullName>
    </submittedName>
</protein>
<comment type="caution">
    <text evidence="3">The sequence shown here is derived from an EMBL/GenBank/DDBJ whole genome shotgun (WGS) entry which is preliminary data.</text>
</comment>
<dbReference type="Proteomes" id="UP000031668">
    <property type="component" value="Unassembled WGS sequence"/>
</dbReference>
<feature type="compositionally biased region" description="Low complexity" evidence="1">
    <location>
        <begin position="155"/>
        <end position="182"/>
    </location>
</feature>
<feature type="compositionally biased region" description="Polar residues" evidence="1">
    <location>
        <begin position="141"/>
        <end position="150"/>
    </location>
</feature>
<feature type="region of interest" description="Disordered" evidence="1">
    <location>
        <begin position="141"/>
        <end position="227"/>
    </location>
</feature>
<evidence type="ECO:0000256" key="2">
    <source>
        <dbReference type="SAM" id="Phobius"/>
    </source>
</evidence>
<name>A0A0C2NAE8_THEKT</name>
<organism evidence="3 4">
    <name type="scientific">Thelohanellus kitauei</name>
    <name type="common">Myxosporean</name>
    <dbReference type="NCBI Taxonomy" id="669202"/>
    <lineage>
        <taxon>Eukaryota</taxon>
        <taxon>Metazoa</taxon>
        <taxon>Cnidaria</taxon>
        <taxon>Myxozoa</taxon>
        <taxon>Myxosporea</taxon>
        <taxon>Bivalvulida</taxon>
        <taxon>Platysporina</taxon>
        <taxon>Myxobolidae</taxon>
        <taxon>Thelohanellus</taxon>
    </lineage>
</organism>
<reference evidence="3 4" key="1">
    <citation type="journal article" date="2014" name="Genome Biol. Evol.">
        <title>The genome of the myxosporean Thelohanellus kitauei shows adaptations to nutrient acquisition within its fish host.</title>
        <authorList>
            <person name="Yang Y."/>
            <person name="Xiong J."/>
            <person name="Zhou Z."/>
            <person name="Huo F."/>
            <person name="Miao W."/>
            <person name="Ran C."/>
            <person name="Liu Y."/>
            <person name="Zhang J."/>
            <person name="Feng J."/>
            <person name="Wang M."/>
            <person name="Wang M."/>
            <person name="Wang L."/>
            <person name="Yao B."/>
        </authorList>
    </citation>
    <scope>NUCLEOTIDE SEQUENCE [LARGE SCALE GENOMIC DNA]</scope>
    <source>
        <strain evidence="3">Wuqing</strain>
    </source>
</reference>
<feature type="transmembrane region" description="Helical" evidence="2">
    <location>
        <begin position="254"/>
        <end position="272"/>
    </location>
</feature>
<sequence length="288" mass="32835">MELSSTTSYKWCKIKCMLFDENSEIGISGCEVYLGTSQKSYKKLYNIGYRFRLKKNTEYIFYHHNIYFYRQEGDDNLQFRFYRLHIKFQDSIQKCEHLRSKDQTLISKYITFDTYDLIFPCELDDLNYITEPVTSTSTNIISTAVTTPNPEKTKSSTQSVTTKHTDKTTSSTPSSTVQKTKPQSTDGSRSTTESVTVPKNTDGSSSTTQNTAVKKTSLPTSDGEKSTTLTTISLTTNGNNSTIHNKEHWSKKDFILLSFMILAISLLAYDIISRRMKSARVRNLLYGT</sequence>
<evidence type="ECO:0000313" key="3">
    <source>
        <dbReference type="EMBL" id="KII70902.1"/>
    </source>
</evidence>
<dbReference type="AlphaFoldDB" id="A0A0C2NAE8"/>
<proteinExistence type="predicted"/>
<keyword evidence="2" id="KW-1133">Transmembrane helix</keyword>
<accession>A0A0C2NAE8</accession>
<evidence type="ECO:0000256" key="1">
    <source>
        <dbReference type="SAM" id="MobiDB-lite"/>
    </source>
</evidence>
<feature type="compositionally biased region" description="Polar residues" evidence="1">
    <location>
        <begin position="183"/>
        <end position="220"/>
    </location>
</feature>
<evidence type="ECO:0000313" key="4">
    <source>
        <dbReference type="Proteomes" id="UP000031668"/>
    </source>
</evidence>
<keyword evidence="2" id="KW-0812">Transmembrane</keyword>